<dbReference type="AlphaFoldDB" id="A0A0E3GSK5"/>
<organism evidence="5 6">
    <name type="scientific">Clostridium scatologenes</name>
    <dbReference type="NCBI Taxonomy" id="1548"/>
    <lineage>
        <taxon>Bacteria</taxon>
        <taxon>Bacillati</taxon>
        <taxon>Bacillota</taxon>
        <taxon>Clostridia</taxon>
        <taxon>Eubacteriales</taxon>
        <taxon>Clostridiaceae</taxon>
        <taxon>Clostridium</taxon>
    </lineage>
</organism>
<dbReference type="GO" id="GO:0006508">
    <property type="term" value="P:proteolysis"/>
    <property type="evidence" value="ECO:0007669"/>
    <property type="project" value="UniProtKB-KW"/>
</dbReference>
<dbReference type="EMBL" id="CP009933">
    <property type="protein sequence ID" value="AKA72231.1"/>
    <property type="molecule type" value="Genomic_DNA"/>
</dbReference>
<keyword evidence="3" id="KW-0378">Hydrolase</keyword>
<comment type="similarity">
    <text evidence="1">Belongs to the peptidase S51 family.</text>
</comment>
<dbReference type="Gene3D" id="3.40.50.880">
    <property type="match status" value="1"/>
</dbReference>
<gene>
    <name evidence="5" type="ORF">CSCA_5106</name>
</gene>
<dbReference type="STRING" id="1548.CSCA_5106"/>
<reference evidence="5 6" key="1">
    <citation type="journal article" date="2015" name="J. Biotechnol.">
        <title>Complete genome sequence of a malodorant-producing acetogen, Clostridium scatologenes ATCC 25775(T).</title>
        <authorList>
            <person name="Zhu Z."/>
            <person name="Guo T."/>
            <person name="Zheng H."/>
            <person name="Song T."/>
            <person name="Ouyang P."/>
            <person name="Xie J."/>
        </authorList>
    </citation>
    <scope>NUCLEOTIDE SEQUENCE [LARGE SCALE GENOMIC DNA]</scope>
    <source>
        <strain evidence="5 6">ATCC 25775</strain>
    </source>
</reference>
<keyword evidence="6" id="KW-1185">Reference proteome</keyword>
<dbReference type="Proteomes" id="UP000033115">
    <property type="component" value="Chromosome"/>
</dbReference>
<evidence type="ECO:0000256" key="2">
    <source>
        <dbReference type="ARBA" id="ARBA00022670"/>
    </source>
</evidence>
<dbReference type="HOGENOM" id="CLU_079854_0_0_9"/>
<protein>
    <submittedName>
        <fullName evidence="5">Peptidase S51 dipeptidase E</fullName>
    </submittedName>
</protein>
<dbReference type="GO" id="GO:0008236">
    <property type="term" value="F:serine-type peptidase activity"/>
    <property type="evidence" value="ECO:0007669"/>
    <property type="project" value="UniProtKB-KW"/>
</dbReference>
<keyword evidence="4" id="KW-0720">Serine protease</keyword>
<proteinExistence type="inferred from homology"/>
<name>A0A0E3GSK5_CLOSL</name>
<dbReference type="InterPro" id="IPR005320">
    <property type="entry name" value="Peptidase_S51"/>
</dbReference>
<accession>A0A0E3GSK5</accession>
<dbReference type="InterPro" id="IPR029062">
    <property type="entry name" value="Class_I_gatase-like"/>
</dbReference>
<dbReference type="KEGG" id="csq:CSCA_5106"/>
<dbReference type="SUPFAM" id="SSF52317">
    <property type="entry name" value="Class I glutamine amidotransferase-like"/>
    <property type="match status" value="1"/>
</dbReference>
<sequence length="220" mass="25602">MVNMLFSLYNFNEKWAKNIVSKYINSNNRVLIIPFSFDEDIKSDLEWQSEFNKYKGRHYKVIEKTFSSYGVSEKNIKCINYFKDTKESAKDKMKNSDVIFFTGGLPDKMMYRLNEFDLINEIENFKGIVIGSSAGAMIQIKDYHITPDEDYNTFSYNKGLNFIKNFDIEVHYEGTKTQEKYINKVLNEKSDTVYAIKNTGGIIIDNNVTTLLGDTCTFSR</sequence>
<keyword evidence="2" id="KW-0645">Protease</keyword>
<dbReference type="RefSeq" id="WP_029160132.1">
    <property type="nucleotide sequence ID" value="NZ_CP009933.1"/>
</dbReference>
<evidence type="ECO:0000256" key="3">
    <source>
        <dbReference type="ARBA" id="ARBA00022801"/>
    </source>
</evidence>
<evidence type="ECO:0000256" key="1">
    <source>
        <dbReference type="ARBA" id="ARBA00006534"/>
    </source>
</evidence>
<evidence type="ECO:0000256" key="4">
    <source>
        <dbReference type="ARBA" id="ARBA00022825"/>
    </source>
</evidence>
<evidence type="ECO:0000313" key="6">
    <source>
        <dbReference type="Proteomes" id="UP000033115"/>
    </source>
</evidence>
<evidence type="ECO:0000313" key="5">
    <source>
        <dbReference type="EMBL" id="AKA72231.1"/>
    </source>
</evidence>
<dbReference type="Pfam" id="PF03575">
    <property type="entry name" value="Peptidase_S51"/>
    <property type="match status" value="1"/>
</dbReference>